<sequence>MFNRGSTAAAETEDNFTESQDKPAGLGYIRFIILLLAGLFLISVMIQVFLAGMASLVNASHWQEHRSFIHYFEIIPVGIFVLSFIGHVRGAVRWLGLMMILFIGLQYMTANMASRLPALGALHPVLALFLFWISIVAVQKAYFAWRNGVRSD</sequence>
<evidence type="ECO:0000313" key="3">
    <source>
        <dbReference type="EMBL" id="MFC5649796.1"/>
    </source>
</evidence>
<feature type="transmembrane region" description="Helical" evidence="2">
    <location>
        <begin position="94"/>
        <end position="113"/>
    </location>
</feature>
<keyword evidence="2" id="KW-0472">Membrane</keyword>
<protein>
    <submittedName>
        <fullName evidence="3">DUF6220 domain-containing protein</fullName>
    </submittedName>
</protein>
<feature type="transmembrane region" description="Helical" evidence="2">
    <location>
        <begin position="68"/>
        <end position="88"/>
    </location>
</feature>
<keyword evidence="2" id="KW-0812">Transmembrane</keyword>
<dbReference type="InterPro" id="IPR046192">
    <property type="entry name" value="DUF6220"/>
</dbReference>
<keyword evidence="2" id="KW-1133">Transmembrane helix</keyword>
<gene>
    <name evidence="3" type="ORF">ACFPYJ_11820</name>
</gene>
<dbReference type="Pfam" id="PF19728">
    <property type="entry name" value="DUF6220"/>
    <property type="match status" value="1"/>
</dbReference>
<reference evidence="4" key="1">
    <citation type="journal article" date="2019" name="Int. J. Syst. Evol. Microbiol.">
        <title>The Global Catalogue of Microorganisms (GCM) 10K type strain sequencing project: providing services to taxonomists for standard genome sequencing and annotation.</title>
        <authorList>
            <consortium name="The Broad Institute Genomics Platform"/>
            <consortium name="The Broad Institute Genome Sequencing Center for Infectious Disease"/>
            <person name="Wu L."/>
            <person name="Ma J."/>
        </authorList>
    </citation>
    <scope>NUCLEOTIDE SEQUENCE [LARGE SCALE GENOMIC DNA]</scope>
    <source>
        <strain evidence="4">CGMCC 1.3240</strain>
    </source>
</reference>
<feature type="transmembrane region" description="Helical" evidence="2">
    <location>
        <begin position="28"/>
        <end position="56"/>
    </location>
</feature>
<comment type="caution">
    <text evidence="3">The sequence shown here is derived from an EMBL/GenBank/DDBJ whole genome shotgun (WGS) entry which is preliminary data.</text>
</comment>
<dbReference type="RefSeq" id="WP_379188339.1">
    <property type="nucleotide sequence ID" value="NZ_JBHSOW010000041.1"/>
</dbReference>
<proteinExistence type="predicted"/>
<dbReference type="EMBL" id="JBHSOW010000041">
    <property type="protein sequence ID" value="MFC5649796.1"/>
    <property type="molecule type" value="Genomic_DNA"/>
</dbReference>
<dbReference type="Proteomes" id="UP001596047">
    <property type="component" value="Unassembled WGS sequence"/>
</dbReference>
<evidence type="ECO:0000256" key="2">
    <source>
        <dbReference type="SAM" id="Phobius"/>
    </source>
</evidence>
<organism evidence="3 4">
    <name type="scientific">Paenibacillus solisilvae</name>
    <dbReference type="NCBI Taxonomy" id="2486751"/>
    <lineage>
        <taxon>Bacteria</taxon>
        <taxon>Bacillati</taxon>
        <taxon>Bacillota</taxon>
        <taxon>Bacilli</taxon>
        <taxon>Bacillales</taxon>
        <taxon>Paenibacillaceae</taxon>
        <taxon>Paenibacillus</taxon>
    </lineage>
</organism>
<name>A0ABW0VZ70_9BACL</name>
<accession>A0ABW0VZ70</accession>
<feature type="transmembrane region" description="Helical" evidence="2">
    <location>
        <begin position="125"/>
        <end position="145"/>
    </location>
</feature>
<keyword evidence="4" id="KW-1185">Reference proteome</keyword>
<evidence type="ECO:0000256" key="1">
    <source>
        <dbReference type="SAM" id="MobiDB-lite"/>
    </source>
</evidence>
<evidence type="ECO:0000313" key="4">
    <source>
        <dbReference type="Proteomes" id="UP001596047"/>
    </source>
</evidence>
<feature type="region of interest" description="Disordered" evidence="1">
    <location>
        <begin position="1"/>
        <end position="20"/>
    </location>
</feature>